<dbReference type="EMBL" id="CAJPEV010000261">
    <property type="protein sequence ID" value="CAG0883127.1"/>
    <property type="molecule type" value="Genomic_DNA"/>
</dbReference>
<dbReference type="EMBL" id="LR899778">
    <property type="protein sequence ID" value="CAD7242401.1"/>
    <property type="molecule type" value="Genomic_DNA"/>
</dbReference>
<feature type="region of interest" description="Disordered" evidence="1">
    <location>
        <begin position="121"/>
        <end position="140"/>
    </location>
</feature>
<feature type="region of interest" description="Disordered" evidence="1">
    <location>
        <begin position="1"/>
        <end position="38"/>
    </location>
</feature>
<feature type="compositionally biased region" description="Basic and acidic residues" evidence="1">
    <location>
        <begin position="125"/>
        <end position="140"/>
    </location>
</feature>
<organism evidence="2">
    <name type="scientific">Darwinula stevensoni</name>
    <dbReference type="NCBI Taxonomy" id="69355"/>
    <lineage>
        <taxon>Eukaryota</taxon>
        <taxon>Metazoa</taxon>
        <taxon>Ecdysozoa</taxon>
        <taxon>Arthropoda</taxon>
        <taxon>Crustacea</taxon>
        <taxon>Oligostraca</taxon>
        <taxon>Ostracoda</taxon>
        <taxon>Podocopa</taxon>
        <taxon>Podocopida</taxon>
        <taxon>Darwinulocopina</taxon>
        <taxon>Darwinuloidea</taxon>
        <taxon>Darwinulidae</taxon>
        <taxon>Darwinula</taxon>
    </lineage>
</organism>
<proteinExistence type="predicted"/>
<dbReference type="Proteomes" id="UP000677054">
    <property type="component" value="Unassembled WGS sequence"/>
</dbReference>
<name>A0A7R9A4D1_9CRUS</name>
<evidence type="ECO:0000313" key="3">
    <source>
        <dbReference type="Proteomes" id="UP000677054"/>
    </source>
</evidence>
<gene>
    <name evidence="2" type="ORF">DSTB1V02_LOCUS2367</name>
</gene>
<accession>A0A7R9A4D1</accession>
<feature type="compositionally biased region" description="Basic and acidic residues" evidence="1">
    <location>
        <begin position="1"/>
        <end position="12"/>
    </location>
</feature>
<evidence type="ECO:0000313" key="2">
    <source>
        <dbReference type="EMBL" id="CAD7242401.1"/>
    </source>
</evidence>
<reference evidence="2" key="1">
    <citation type="submission" date="2020-11" db="EMBL/GenBank/DDBJ databases">
        <authorList>
            <person name="Tran Van P."/>
        </authorList>
    </citation>
    <scope>NUCLEOTIDE SEQUENCE</scope>
</reference>
<sequence length="140" mass="15096">MMEEGFPRDGAGRRPGQAGGEEAGEEARLPLASSQSVVGRHPRIHASLLSLASPPSRCLASRVNTWMAGGTGTDAFKVSPLFRHDERPKMGGEVQVPKGASRKIRVHVAWGCKLGAEVLRGCGPSRRDREVQGPRMDQKM</sequence>
<evidence type="ECO:0000256" key="1">
    <source>
        <dbReference type="SAM" id="MobiDB-lite"/>
    </source>
</evidence>
<dbReference type="AlphaFoldDB" id="A0A7R9A4D1"/>
<keyword evidence="3" id="KW-1185">Reference proteome</keyword>
<protein>
    <submittedName>
        <fullName evidence="2">Uncharacterized protein</fullName>
    </submittedName>
</protein>